<evidence type="ECO:0000313" key="2">
    <source>
        <dbReference type="Proteomes" id="UP000827872"/>
    </source>
</evidence>
<reference evidence="1" key="1">
    <citation type="submission" date="2021-08" db="EMBL/GenBank/DDBJ databases">
        <title>The first chromosome-level gecko genome reveals the dynamic sex chromosomes of Neotropical dwarf geckos (Sphaerodactylidae: Sphaerodactylus).</title>
        <authorList>
            <person name="Pinto B.J."/>
            <person name="Keating S.E."/>
            <person name="Gamble T."/>
        </authorList>
    </citation>
    <scope>NUCLEOTIDE SEQUENCE</scope>
    <source>
        <strain evidence="1">TG3544</strain>
    </source>
</reference>
<evidence type="ECO:0000313" key="1">
    <source>
        <dbReference type="EMBL" id="KAH7996204.1"/>
    </source>
</evidence>
<keyword evidence="2" id="KW-1185">Reference proteome</keyword>
<sequence length="405" mass="46047">MLLSVRQDQGRQDETLDETTRKKLCKDTFCEVCGAVLQFESQRISHYEGKKHAQKVRLYLQMHSEQEEGQEPGKQKKQYVNFQTDPNVDKNKYCRLCNMIFTSPIVAESHYLGKIHAKKLKQLSAQQDQHSAHSTQPELGLSLTSAVLEICHEKTSQDTDAKDLSFSSSVPFNLDNPEKYCKLCLAPFNNPLMARQHYVGKKHKRNEARQKLMAEIGPEGIPGESKASAVGAGNYICPICSISLTSLEMYQSHMKGNKHHMKVVPCPKAIFSLFKTPRVFSNDLYGQYDSGHQHILRDEWFPILDHLFESAKLVALVFKEEPVLLAKQLIFVSKHVGSSWQADKLWTKHEIYESEWDSHPGIHIIDNYSLGDASTVSPSTPASVLSSSTPLIHHSLCIYNFRKRY</sequence>
<dbReference type="EMBL" id="CM037628">
    <property type="protein sequence ID" value="KAH7996204.1"/>
    <property type="molecule type" value="Genomic_DNA"/>
</dbReference>
<accession>A0ACB8ETF3</accession>
<protein>
    <submittedName>
        <fullName evidence="1">Uncharacterized protein</fullName>
    </submittedName>
</protein>
<comment type="caution">
    <text evidence="1">The sequence shown here is derived from an EMBL/GenBank/DDBJ whole genome shotgun (WGS) entry which is preliminary data.</text>
</comment>
<proteinExistence type="predicted"/>
<gene>
    <name evidence="1" type="ORF">K3G42_002535</name>
</gene>
<name>A0ACB8ETF3_9SAUR</name>
<organism evidence="1 2">
    <name type="scientific">Sphaerodactylus townsendi</name>
    <dbReference type="NCBI Taxonomy" id="933632"/>
    <lineage>
        <taxon>Eukaryota</taxon>
        <taxon>Metazoa</taxon>
        <taxon>Chordata</taxon>
        <taxon>Craniata</taxon>
        <taxon>Vertebrata</taxon>
        <taxon>Euteleostomi</taxon>
        <taxon>Lepidosauria</taxon>
        <taxon>Squamata</taxon>
        <taxon>Bifurcata</taxon>
        <taxon>Gekkota</taxon>
        <taxon>Sphaerodactylidae</taxon>
        <taxon>Sphaerodactylus</taxon>
    </lineage>
</organism>
<dbReference type="Proteomes" id="UP000827872">
    <property type="component" value="Linkage Group LG15"/>
</dbReference>